<evidence type="ECO:0000259" key="3">
    <source>
        <dbReference type="Pfam" id="PF07282"/>
    </source>
</evidence>
<dbReference type="InterPro" id="IPR010095">
    <property type="entry name" value="Cas12f1-like_TNB"/>
</dbReference>
<proteinExistence type="predicted"/>
<dbReference type="GO" id="GO:0003677">
    <property type="term" value="F:DNA binding"/>
    <property type="evidence" value="ECO:0007669"/>
    <property type="project" value="UniProtKB-KW"/>
</dbReference>
<evidence type="ECO:0000256" key="1">
    <source>
        <dbReference type="ARBA" id="ARBA00023125"/>
    </source>
</evidence>
<feature type="region of interest" description="Disordered" evidence="2">
    <location>
        <begin position="86"/>
        <end position="116"/>
    </location>
</feature>
<evidence type="ECO:0000313" key="4">
    <source>
        <dbReference type="EMBL" id="AXR77274.1"/>
    </source>
</evidence>
<keyword evidence="1" id="KW-0238">DNA-binding</keyword>
<protein>
    <submittedName>
        <fullName evidence="4">Transposable element, IS605 OrfB family</fullName>
    </submittedName>
</protein>
<name>A0A346PCM9_9EURY</name>
<dbReference type="EMBL" id="CP024047">
    <property type="protein sequence ID" value="AXR77274.1"/>
    <property type="molecule type" value="Genomic_DNA"/>
</dbReference>
<dbReference type="NCBIfam" id="TIGR01766">
    <property type="entry name" value="IS200/IS605 family accessory protein TnpB-like domain"/>
    <property type="match status" value="1"/>
</dbReference>
<organism evidence="4 5">
    <name type="scientific">Natrarchaeobaculum sulfurireducens</name>
    <dbReference type="NCBI Taxonomy" id="2044521"/>
    <lineage>
        <taxon>Archaea</taxon>
        <taxon>Methanobacteriati</taxon>
        <taxon>Methanobacteriota</taxon>
        <taxon>Stenosarchaea group</taxon>
        <taxon>Halobacteria</taxon>
        <taxon>Halobacteriales</taxon>
        <taxon>Natrialbaceae</taxon>
        <taxon>Natrarchaeobaculum</taxon>
    </lineage>
</organism>
<accession>A0A346PCM9</accession>
<feature type="domain" description="Cas12f1-like TNB" evidence="3">
    <location>
        <begin position="12"/>
        <end position="78"/>
    </location>
</feature>
<reference evidence="5" key="1">
    <citation type="submission" date="2017-10" db="EMBL/GenBank/DDBJ databases">
        <title>Phenotypic and genomic properties of facultatively anaerobic sulfur-reducing natronoarchaea from hypersaline soda lakes.</title>
        <authorList>
            <person name="Sorokin D.Y."/>
            <person name="Kublanov I.V."/>
            <person name="Roman P."/>
            <person name="Sinninghe Damste J.S."/>
            <person name="Golyshin P.N."/>
            <person name="Rojo D."/>
            <person name="Ciordia S."/>
            <person name="Mena Md.C."/>
            <person name="Ferrer M."/>
            <person name="Messina E."/>
            <person name="Smedile F."/>
            <person name="La Spada G."/>
            <person name="La Cono V."/>
            <person name="Yakimov M.M."/>
        </authorList>
    </citation>
    <scope>NUCLEOTIDE SEQUENCE [LARGE SCALE GENOMIC DNA]</scope>
    <source>
        <strain evidence="5">AArc1</strain>
    </source>
</reference>
<dbReference type="Proteomes" id="UP000258707">
    <property type="component" value="Chromosome"/>
</dbReference>
<gene>
    <name evidence="4" type="ORF">AArc1_0933</name>
</gene>
<dbReference type="AlphaFoldDB" id="A0A346PCM9"/>
<dbReference type="KEGG" id="nan:AArc1_0933"/>
<dbReference type="Pfam" id="PF07282">
    <property type="entry name" value="Cas12f1-like_TNB"/>
    <property type="match status" value="1"/>
</dbReference>
<feature type="compositionally biased region" description="Polar residues" evidence="2">
    <location>
        <begin position="94"/>
        <end position="116"/>
    </location>
</feature>
<evidence type="ECO:0000313" key="5">
    <source>
        <dbReference type="Proteomes" id="UP000258707"/>
    </source>
</evidence>
<evidence type="ECO:0000256" key="2">
    <source>
        <dbReference type="SAM" id="MobiDB-lite"/>
    </source>
</evidence>
<sequence>MSGAKKFHGWAFRQLYEHVEYKAAEFGITTTQVDPAYTSQRCSKCGTTLRENRTSQAAFCCQRCGYEVYADYNAAKNVARKLLRSGQKSPAGGATNQLALKSGTLNGNGDFTPALS</sequence>